<reference evidence="3 4" key="1">
    <citation type="submission" date="2014-09" db="EMBL/GenBank/DDBJ databases">
        <authorList>
            <person name="Magalhaes I.L.F."/>
            <person name="Oliveira U."/>
            <person name="Santos F.R."/>
            <person name="Vidigal T.H.D.A."/>
            <person name="Brescovit A.D."/>
            <person name="Santos A.J."/>
        </authorList>
    </citation>
    <scope>NUCLEOTIDE SEQUENCE [LARGE SCALE GENOMIC DNA]</scope>
</reference>
<feature type="chain" id="PRO_5006059551" evidence="2">
    <location>
        <begin position="22"/>
        <end position="136"/>
    </location>
</feature>
<accession>A0A0P1BIT5</accession>
<dbReference type="OrthoDB" id="5420143at2759"/>
<keyword evidence="2" id="KW-0732">Signal</keyword>
<feature type="signal peptide" evidence="2">
    <location>
        <begin position="1"/>
        <end position="21"/>
    </location>
</feature>
<dbReference type="Proteomes" id="UP000054845">
    <property type="component" value="Unassembled WGS sequence"/>
</dbReference>
<feature type="region of interest" description="Disordered" evidence="1">
    <location>
        <begin position="68"/>
        <end position="109"/>
    </location>
</feature>
<name>A0A0P1BIT5_9BASI</name>
<protein>
    <submittedName>
        <fullName evidence="3">Uncharacterized protein</fullName>
    </submittedName>
</protein>
<proteinExistence type="predicted"/>
<evidence type="ECO:0000313" key="4">
    <source>
        <dbReference type="Proteomes" id="UP000054845"/>
    </source>
</evidence>
<dbReference type="EMBL" id="CCYA01000278">
    <property type="protein sequence ID" value="CEH16012.1"/>
    <property type="molecule type" value="Genomic_DNA"/>
</dbReference>
<dbReference type="AlphaFoldDB" id="A0A0P1BIT5"/>
<feature type="compositionally biased region" description="Low complexity" evidence="1">
    <location>
        <begin position="87"/>
        <end position="107"/>
    </location>
</feature>
<evidence type="ECO:0000256" key="1">
    <source>
        <dbReference type="SAM" id="MobiDB-lite"/>
    </source>
</evidence>
<keyword evidence="4" id="KW-1185">Reference proteome</keyword>
<evidence type="ECO:0000313" key="3">
    <source>
        <dbReference type="EMBL" id="CEH16012.1"/>
    </source>
</evidence>
<evidence type="ECO:0000256" key="2">
    <source>
        <dbReference type="SAM" id="SignalP"/>
    </source>
</evidence>
<sequence length="136" mass="13871">MKLSSMILSFALLAVLGLVNSLSVDFPASAKGDGYWVANATNTLNWRATSLKPKGTEKANVNPYATAYNHDGSSSTTTTNANGQTVNNDALNSANAAGNGTSSNSNAHQDAALHKVPAIRASVLIALVATGVALLA</sequence>
<organism evidence="3 4">
    <name type="scientific">Ceraceosorus bombacis</name>
    <dbReference type="NCBI Taxonomy" id="401625"/>
    <lineage>
        <taxon>Eukaryota</taxon>
        <taxon>Fungi</taxon>
        <taxon>Dikarya</taxon>
        <taxon>Basidiomycota</taxon>
        <taxon>Ustilaginomycotina</taxon>
        <taxon>Exobasidiomycetes</taxon>
        <taxon>Ceraceosorales</taxon>
        <taxon>Ceraceosoraceae</taxon>
        <taxon>Ceraceosorus</taxon>
    </lineage>
</organism>